<keyword evidence="2" id="KW-1185">Reference proteome</keyword>
<name>A0A5P1EA81_ASPOF</name>
<dbReference type="EMBL" id="CM007387">
    <property type="protein sequence ID" value="ONK62785.1"/>
    <property type="molecule type" value="Genomic_DNA"/>
</dbReference>
<dbReference type="GO" id="GO:0005886">
    <property type="term" value="C:plasma membrane"/>
    <property type="evidence" value="ECO:0007669"/>
    <property type="project" value="TreeGrafter"/>
</dbReference>
<dbReference type="PANTHER" id="PTHR24092:SF91">
    <property type="entry name" value="PHOSPHOLIPID-TRANSPORTING ATPASE 1"/>
    <property type="match status" value="1"/>
</dbReference>
<sequence>MPNLNIHGSQGSIGVEDGREISLGLNNVVFRGCEIKNAEWVFGIAVYVGMETKVMLNNSGAPSRGA</sequence>
<feature type="non-terminal residue" evidence="1">
    <location>
        <position position="66"/>
    </location>
</feature>
<evidence type="ECO:0000313" key="1">
    <source>
        <dbReference type="EMBL" id="ONK62785.1"/>
    </source>
</evidence>
<dbReference type="PANTHER" id="PTHR24092">
    <property type="entry name" value="PROBABLE PHOSPHOLIPID-TRANSPORTING ATPASE"/>
    <property type="match status" value="1"/>
</dbReference>
<organism evidence="1 2">
    <name type="scientific">Asparagus officinalis</name>
    <name type="common">Garden asparagus</name>
    <dbReference type="NCBI Taxonomy" id="4686"/>
    <lineage>
        <taxon>Eukaryota</taxon>
        <taxon>Viridiplantae</taxon>
        <taxon>Streptophyta</taxon>
        <taxon>Embryophyta</taxon>
        <taxon>Tracheophyta</taxon>
        <taxon>Spermatophyta</taxon>
        <taxon>Magnoliopsida</taxon>
        <taxon>Liliopsida</taxon>
        <taxon>Asparagales</taxon>
        <taxon>Asparagaceae</taxon>
        <taxon>Asparagoideae</taxon>
        <taxon>Asparagus</taxon>
    </lineage>
</organism>
<proteinExistence type="predicted"/>
<gene>
    <name evidence="1" type="ORF">A4U43_C07F8110</name>
</gene>
<protein>
    <submittedName>
        <fullName evidence="1">Uncharacterized protein</fullName>
    </submittedName>
</protein>
<dbReference type="Gramene" id="ONK62785">
    <property type="protein sequence ID" value="ONK62785"/>
    <property type="gene ID" value="A4U43_C07F8110"/>
</dbReference>
<dbReference type="GO" id="GO:0045332">
    <property type="term" value="P:phospholipid translocation"/>
    <property type="evidence" value="ECO:0007669"/>
    <property type="project" value="TreeGrafter"/>
</dbReference>
<reference evidence="2" key="1">
    <citation type="journal article" date="2017" name="Nat. Commun.">
        <title>The asparagus genome sheds light on the origin and evolution of a young Y chromosome.</title>
        <authorList>
            <person name="Harkess A."/>
            <person name="Zhou J."/>
            <person name="Xu C."/>
            <person name="Bowers J.E."/>
            <person name="Van der Hulst R."/>
            <person name="Ayyampalayam S."/>
            <person name="Mercati F."/>
            <person name="Riccardi P."/>
            <person name="McKain M.R."/>
            <person name="Kakrana A."/>
            <person name="Tang H."/>
            <person name="Ray J."/>
            <person name="Groenendijk J."/>
            <person name="Arikit S."/>
            <person name="Mathioni S.M."/>
            <person name="Nakano M."/>
            <person name="Shan H."/>
            <person name="Telgmann-Rauber A."/>
            <person name="Kanno A."/>
            <person name="Yue Z."/>
            <person name="Chen H."/>
            <person name="Li W."/>
            <person name="Chen Y."/>
            <person name="Xu X."/>
            <person name="Zhang Y."/>
            <person name="Luo S."/>
            <person name="Chen H."/>
            <person name="Gao J."/>
            <person name="Mao Z."/>
            <person name="Pires J.C."/>
            <person name="Luo M."/>
            <person name="Kudrna D."/>
            <person name="Wing R.A."/>
            <person name="Meyers B.C."/>
            <person name="Yi K."/>
            <person name="Kong H."/>
            <person name="Lavrijsen P."/>
            <person name="Sunseri F."/>
            <person name="Falavigna A."/>
            <person name="Ye Y."/>
            <person name="Leebens-Mack J.H."/>
            <person name="Chen G."/>
        </authorList>
    </citation>
    <scope>NUCLEOTIDE SEQUENCE [LARGE SCALE GENOMIC DNA]</scope>
    <source>
        <strain evidence="2">cv. DH0086</strain>
    </source>
</reference>
<accession>A0A5P1EA81</accession>
<evidence type="ECO:0000313" key="2">
    <source>
        <dbReference type="Proteomes" id="UP000243459"/>
    </source>
</evidence>
<dbReference type="GO" id="GO:0140326">
    <property type="term" value="F:ATPase-coupled intramembrane lipid transporter activity"/>
    <property type="evidence" value="ECO:0007669"/>
    <property type="project" value="TreeGrafter"/>
</dbReference>
<dbReference type="Proteomes" id="UP000243459">
    <property type="component" value="Chromosome 7"/>
</dbReference>
<dbReference type="AlphaFoldDB" id="A0A5P1EA81"/>